<proteinExistence type="predicted"/>
<evidence type="ECO:0000313" key="2">
    <source>
        <dbReference type="Proteomes" id="UP001279734"/>
    </source>
</evidence>
<name>A0AAD3T252_NEPGR</name>
<dbReference type="AlphaFoldDB" id="A0AAD3T252"/>
<evidence type="ECO:0000313" key="1">
    <source>
        <dbReference type="EMBL" id="GMH21445.1"/>
    </source>
</evidence>
<protein>
    <submittedName>
        <fullName evidence="1">Uncharacterized protein</fullName>
    </submittedName>
</protein>
<dbReference type="EMBL" id="BSYO01000023">
    <property type="protein sequence ID" value="GMH21445.1"/>
    <property type="molecule type" value="Genomic_DNA"/>
</dbReference>
<organism evidence="1 2">
    <name type="scientific">Nepenthes gracilis</name>
    <name type="common">Slender pitcher plant</name>
    <dbReference type="NCBI Taxonomy" id="150966"/>
    <lineage>
        <taxon>Eukaryota</taxon>
        <taxon>Viridiplantae</taxon>
        <taxon>Streptophyta</taxon>
        <taxon>Embryophyta</taxon>
        <taxon>Tracheophyta</taxon>
        <taxon>Spermatophyta</taxon>
        <taxon>Magnoliopsida</taxon>
        <taxon>eudicotyledons</taxon>
        <taxon>Gunneridae</taxon>
        <taxon>Pentapetalae</taxon>
        <taxon>Caryophyllales</taxon>
        <taxon>Nepenthaceae</taxon>
        <taxon>Nepenthes</taxon>
    </lineage>
</organism>
<accession>A0AAD3T252</accession>
<gene>
    <name evidence="1" type="ORF">Nepgr_023287</name>
</gene>
<dbReference type="Proteomes" id="UP001279734">
    <property type="component" value="Unassembled WGS sequence"/>
</dbReference>
<reference evidence="1" key="1">
    <citation type="submission" date="2023-05" db="EMBL/GenBank/DDBJ databases">
        <title>Nepenthes gracilis genome sequencing.</title>
        <authorList>
            <person name="Fukushima K."/>
        </authorList>
    </citation>
    <scope>NUCLEOTIDE SEQUENCE</scope>
    <source>
        <strain evidence="1">SING2019-196</strain>
    </source>
</reference>
<sequence length="227" mass="25619">MYQMNSQGNLGSKIEMCLNRVSGGVLGGCIGGVEIATEEEAAARVIFRVNVMRLSRRENCLEWFCPIVFLPSIPLHWGFRNFLRALVGYGGSELNCAGRESRGLLAVDRSTPVLLMINLFKIYTRYVERLSRGKGSVRRVVKLSEPQVLNDPFVILIDLCHDREHPKDRHGSVKTTFGSSRRTCKHCRLTVHNHCCLVFSNCGKVDYAGEPFSCYESKLLSPFFQLK</sequence>
<comment type="caution">
    <text evidence="1">The sequence shown here is derived from an EMBL/GenBank/DDBJ whole genome shotgun (WGS) entry which is preliminary data.</text>
</comment>
<keyword evidence="2" id="KW-1185">Reference proteome</keyword>